<name>A3D3I8_SHEB5</name>
<dbReference type="InterPro" id="IPR011990">
    <property type="entry name" value="TPR-like_helical_dom_sf"/>
</dbReference>
<proteinExistence type="predicted"/>
<dbReference type="Proteomes" id="UP000001557">
    <property type="component" value="Chromosome"/>
</dbReference>
<evidence type="ECO:0000313" key="2">
    <source>
        <dbReference type="Proteomes" id="UP000001557"/>
    </source>
</evidence>
<dbReference type="HOGENOM" id="CLU_056368_2_0_6"/>
<dbReference type="RefSeq" id="WP_011846576.1">
    <property type="nucleotide sequence ID" value="NC_009052.1"/>
</dbReference>
<evidence type="ECO:0000313" key="1">
    <source>
        <dbReference type="EMBL" id="ABN61301.1"/>
    </source>
</evidence>
<keyword evidence="2" id="KW-1185">Reference proteome</keyword>
<dbReference type="SUPFAM" id="SSF48452">
    <property type="entry name" value="TPR-like"/>
    <property type="match status" value="1"/>
</dbReference>
<protein>
    <submittedName>
        <fullName evidence="1">Tetratricopeptide TPR_2 repeat protein</fullName>
    </submittedName>
</protein>
<dbReference type="Pfam" id="PF13181">
    <property type="entry name" value="TPR_8"/>
    <property type="match status" value="1"/>
</dbReference>
<dbReference type="EMBL" id="CP000563">
    <property type="protein sequence ID" value="ABN61301.1"/>
    <property type="molecule type" value="Genomic_DNA"/>
</dbReference>
<dbReference type="Gene3D" id="1.25.40.10">
    <property type="entry name" value="Tetratricopeptide repeat domain"/>
    <property type="match status" value="2"/>
</dbReference>
<dbReference type="STRING" id="325240.Sbal_1794"/>
<organism evidence="1 2">
    <name type="scientific">Shewanella baltica (strain OS155 / ATCC BAA-1091)</name>
    <dbReference type="NCBI Taxonomy" id="325240"/>
    <lineage>
        <taxon>Bacteria</taxon>
        <taxon>Pseudomonadati</taxon>
        <taxon>Pseudomonadota</taxon>
        <taxon>Gammaproteobacteria</taxon>
        <taxon>Alteromonadales</taxon>
        <taxon>Shewanellaceae</taxon>
        <taxon>Shewanella</taxon>
    </lineage>
</organism>
<reference evidence="1 2" key="1">
    <citation type="submission" date="2007-02" db="EMBL/GenBank/DDBJ databases">
        <title>Complete sequence of chromosome of Shewanella baltica OS155.</title>
        <authorList>
            <consortium name="US DOE Joint Genome Institute"/>
            <person name="Copeland A."/>
            <person name="Lucas S."/>
            <person name="Lapidus A."/>
            <person name="Barry K."/>
            <person name="Detter J.C."/>
            <person name="Glavina del Rio T."/>
            <person name="Hammon N."/>
            <person name="Israni S."/>
            <person name="Dalin E."/>
            <person name="Tice H."/>
            <person name="Pitluck S."/>
            <person name="Sims D.R."/>
            <person name="Brettin T."/>
            <person name="Bruce D."/>
            <person name="Han C."/>
            <person name="Tapia R."/>
            <person name="Brainard J."/>
            <person name="Schmutz J."/>
            <person name="Larimer F."/>
            <person name="Land M."/>
            <person name="Hauser L."/>
            <person name="Kyrpides N."/>
            <person name="Mikhailova N."/>
            <person name="Brettar I."/>
            <person name="Klappenbach J."/>
            <person name="Konstantinidis K."/>
            <person name="Rodrigues J."/>
            <person name="Tiedje J."/>
            <person name="Richardson P."/>
        </authorList>
    </citation>
    <scope>NUCLEOTIDE SEQUENCE [LARGE SCALE GENOMIC DNA]</scope>
    <source>
        <strain evidence="2">OS155 / ATCC BAA-1091</strain>
    </source>
</reference>
<sequence precursor="true">MTKQGSNVFYLFSSNSKKRRVSVLFYLKPCRVLSFFILLSLVSGCVSHSSVDELLPRKPLVLPASHRALFNTQTIPVPSVDSLSSLTSEQRTELNDFIRRKEIEKLSPRKQVFEFISSKMQHFNYEGRNYIASEALRTQSGNCMSLALLTYAVANILNVETTFQVIHSSPLLTDIKDDLVVSSDHVRVFLSDSAYKGHYLSGGNYTVIDYFPDVNDRAGAIVSEQEFLAMFYRNLAADALLEGDLSRSFAMLERGVLLAPKYSPVINMMAILHRRAGDYDTSRDFYKYGLEIADSQVVLLSNYRQLLRQVDDKKELNSVEAQLLALNDSTPYEWYGLGLDALKSADYKKAQVYLKKFLNNTPYFHRAYYDLAKAQFALGDIRSAQESLHQALELAKLPDNLQKYKAKLQWLSQQNH</sequence>
<dbReference type="KEGG" id="sbl:Sbal_1794"/>
<dbReference type="SMART" id="SM00028">
    <property type="entry name" value="TPR"/>
    <property type="match status" value="4"/>
</dbReference>
<dbReference type="AlphaFoldDB" id="A3D3I8"/>
<dbReference type="InterPro" id="IPR019734">
    <property type="entry name" value="TPR_rpt"/>
</dbReference>
<accession>A3D3I8</accession>
<gene>
    <name evidence="1" type="ordered locus">Sbal_1794</name>
</gene>
<dbReference type="OrthoDB" id="6254323at2"/>